<dbReference type="RefSeq" id="WP_186947133.1">
    <property type="nucleotide sequence ID" value="NZ_JACOGF010000004.1"/>
</dbReference>
<organism evidence="2 3">
    <name type="scientific">Undibacterium hunanense</name>
    <dbReference type="NCBI Taxonomy" id="2762292"/>
    <lineage>
        <taxon>Bacteria</taxon>
        <taxon>Pseudomonadati</taxon>
        <taxon>Pseudomonadota</taxon>
        <taxon>Betaproteobacteria</taxon>
        <taxon>Burkholderiales</taxon>
        <taxon>Oxalobacteraceae</taxon>
        <taxon>Undibacterium</taxon>
    </lineage>
</organism>
<evidence type="ECO:0000313" key="3">
    <source>
        <dbReference type="Proteomes" id="UP000650424"/>
    </source>
</evidence>
<accession>A0ABR6ZQV0</accession>
<sequence>MKIIKWIILVVIAVPLALVAIIYARNKMVGPAGWAEDNTTKQLKSMMKDPDSMVIRSSFVLQRTNSDGNTEISICGIVDGRNEFGGYAGGTRFVSLSMDNKKSNTFDTIFVKIDESTASDRALAKRLDTITPFEHAYWNGNCVDETHPMLIRSSDS</sequence>
<keyword evidence="1" id="KW-0472">Membrane</keyword>
<comment type="caution">
    <text evidence="2">The sequence shown here is derived from an EMBL/GenBank/DDBJ whole genome shotgun (WGS) entry which is preliminary data.</text>
</comment>
<evidence type="ECO:0000256" key="1">
    <source>
        <dbReference type="SAM" id="Phobius"/>
    </source>
</evidence>
<dbReference type="EMBL" id="JACOGF010000004">
    <property type="protein sequence ID" value="MBC3917903.1"/>
    <property type="molecule type" value="Genomic_DNA"/>
</dbReference>
<reference evidence="2 3" key="1">
    <citation type="submission" date="2020-08" db="EMBL/GenBank/DDBJ databases">
        <title>Novel species isolated from subtropical streams in China.</title>
        <authorList>
            <person name="Lu H."/>
        </authorList>
    </citation>
    <scope>NUCLEOTIDE SEQUENCE [LARGE SCALE GENOMIC DNA]</scope>
    <source>
        <strain evidence="2 3">CY18W</strain>
    </source>
</reference>
<protein>
    <submittedName>
        <fullName evidence="2">Uncharacterized protein</fullName>
    </submittedName>
</protein>
<evidence type="ECO:0000313" key="2">
    <source>
        <dbReference type="EMBL" id="MBC3917903.1"/>
    </source>
</evidence>
<keyword evidence="3" id="KW-1185">Reference proteome</keyword>
<gene>
    <name evidence="2" type="ORF">H8L32_10495</name>
</gene>
<proteinExistence type="predicted"/>
<feature type="transmembrane region" description="Helical" evidence="1">
    <location>
        <begin position="6"/>
        <end position="24"/>
    </location>
</feature>
<dbReference type="Proteomes" id="UP000650424">
    <property type="component" value="Unassembled WGS sequence"/>
</dbReference>
<name>A0ABR6ZQV0_9BURK</name>
<keyword evidence="1" id="KW-1133">Transmembrane helix</keyword>
<keyword evidence="1" id="KW-0812">Transmembrane</keyword>